<dbReference type="InterPro" id="IPR036457">
    <property type="entry name" value="PPM-type-like_dom_sf"/>
</dbReference>
<dbReference type="AlphaFoldDB" id="A0A1I7HA30"/>
<dbReference type="GO" id="GO:0005524">
    <property type="term" value="F:ATP binding"/>
    <property type="evidence" value="ECO:0007669"/>
    <property type="project" value="UniProtKB-KW"/>
</dbReference>
<dbReference type="PANTHER" id="PTHR43289:SF6">
    <property type="entry name" value="SERINE_THREONINE-PROTEIN KINASE NEKL-3"/>
    <property type="match status" value="1"/>
</dbReference>
<dbReference type="Gene3D" id="3.60.40.10">
    <property type="entry name" value="PPM-type phosphatase domain"/>
    <property type="match status" value="1"/>
</dbReference>
<dbReference type="CDD" id="cd00143">
    <property type="entry name" value="PP2Cc"/>
    <property type="match status" value="1"/>
</dbReference>
<name>A0A1I7HA30_9BURK</name>
<dbReference type="Pfam" id="PF00069">
    <property type="entry name" value="Pkinase"/>
    <property type="match status" value="1"/>
</dbReference>
<dbReference type="STRING" id="343013.SAMN04489707_100973"/>
<keyword evidence="8" id="KW-0723">Serine/threonine-protein kinase</keyword>
<evidence type="ECO:0000313" key="8">
    <source>
        <dbReference type="EMBL" id="SFU57366.1"/>
    </source>
</evidence>
<evidence type="ECO:0000256" key="4">
    <source>
        <dbReference type="ARBA" id="ARBA00022840"/>
    </source>
</evidence>
<reference evidence="8 9" key="1">
    <citation type="submission" date="2016-10" db="EMBL/GenBank/DDBJ databases">
        <authorList>
            <person name="de Groot N.N."/>
        </authorList>
    </citation>
    <scope>NUCLEOTIDE SEQUENCE [LARGE SCALE GENOMIC DNA]</scope>
    <source>
        <strain evidence="8 9">R-24608</strain>
    </source>
</reference>
<accession>A0A1I7HA30</accession>
<keyword evidence="4" id="KW-0067">ATP-binding</keyword>
<organism evidence="8 9">
    <name type="scientific">Paenacidovorax caeni</name>
    <dbReference type="NCBI Taxonomy" id="343013"/>
    <lineage>
        <taxon>Bacteria</taxon>
        <taxon>Pseudomonadati</taxon>
        <taxon>Pseudomonadota</taxon>
        <taxon>Betaproteobacteria</taxon>
        <taxon>Burkholderiales</taxon>
        <taxon>Comamonadaceae</taxon>
        <taxon>Paenacidovorax</taxon>
    </lineage>
</organism>
<dbReference type="PROSITE" id="PS00109">
    <property type="entry name" value="PROTEIN_KINASE_TYR"/>
    <property type="match status" value="1"/>
</dbReference>
<dbReference type="PROSITE" id="PS51746">
    <property type="entry name" value="PPM_2"/>
    <property type="match status" value="1"/>
</dbReference>
<dbReference type="Gene3D" id="3.30.200.20">
    <property type="entry name" value="Phosphorylase Kinase, domain 1"/>
    <property type="match status" value="1"/>
</dbReference>
<keyword evidence="5" id="KW-0472">Membrane</keyword>
<dbReference type="SUPFAM" id="SSF81606">
    <property type="entry name" value="PP2C-like"/>
    <property type="match status" value="1"/>
</dbReference>
<protein>
    <submittedName>
        <fullName evidence="8">Serine/threonine protein kinase</fullName>
    </submittedName>
</protein>
<feature type="transmembrane region" description="Helical" evidence="5">
    <location>
        <begin position="549"/>
        <end position="571"/>
    </location>
</feature>
<feature type="domain" description="Protein kinase" evidence="6">
    <location>
        <begin position="268"/>
        <end position="528"/>
    </location>
</feature>
<proteinExistence type="predicted"/>
<dbReference type="RefSeq" id="WP_054255891.1">
    <property type="nucleotide sequence ID" value="NZ_CYIG01000011.1"/>
</dbReference>
<keyword evidence="5" id="KW-1133">Transmembrane helix</keyword>
<keyword evidence="5" id="KW-0812">Transmembrane</keyword>
<dbReference type="SMART" id="SM00332">
    <property type="entry name" value="PP2Cc"/>
    <property type="match status" value="1"/>
</dbReference>
<evidence type="ECO:0000256" key="2">
    <source>
        <dbReference type="ARBA" id="ARBA00022741"/>
    </source>
</evidence>
<gene>
    <name evidence="8" type="ORF">SAMN04489707_100973</name>
</gene>
<evidence type="ECO:0000256" key="1">
    <source>
        <dbReference type="ARBA" id="ARBA00022679"/>
    </source>
</evidence>
<dbReference type="CDD" id="cd14014">
    <property type="entry name" value="STKc_PknB_like"/>
    <property type="match status" value="1"/>
</dbReference>
<evidence type="ECO:0000259" key="6">
    <source>
        <dbReference type="PROSITE" id="PS50011"/>
    </source>
</evidence>
<dbReference type="OrthoDB" id="9801841at2"/>
<dbReference type="Pfam" id="PF13672">
    <property type="entry name" value="PP2C_2"/>
    <property type="match status" value="1"/>
</dbReference>
<dbReference type="InterPro" id="IPR008266">
    <property type="entry name" value="Tyr_kinase_AS"/>
</dbReference>
<dbReference type="Gene3D" id="1.10.510.10">
    <property type="entry name" value="Transferase(Phosphotransferase) domain 1"/>
    <property type="match status" value="1"/>
</dbReference>
<dbReference type="Proteomes" id="UP000183656">
    <property type="component" value="Unassembled WGS sequence"/>
</dbReference>
<dbReference type="PROSITE" id="PS50011">
    <property type="entry name" value="PROTEIN_KINASE_DOM"/>
    <property type="match status" value="1"/>
</dbReference>
<dbReference type="GO" id="GO:0004674">
    <property type="term" value="F:protein serine/threonine kinase activity"/>
    <property type="evidence" value="ECO:0007669"/>
    <property type="project" value="UniProtKB-KW"/>
</dbReference>
<keyword evidence="2" id="KW-0547">Nucleotide-binding</keyword>
<evidence type="ECO:0000256" key="3">
    <source>
        <dbReference type="ARBA" id="ARBA00022777"/>
    </source>
</evidence>
<keyword evidence="1" id="KW-0808">Transferase</keyword>
<evidence type="ECO:0000259" key="7">
    <source>
        <dbReference type="PROSITE" id="PS51746"/>
    </source>
</evidence>
<dbReference type="SUPFAM" id="SSF56112">
    <property type="entry name" value="Protein kinase-like (PK-like)"/>
    <property type="match status" value="1"/>
</dbReference>
<feature type="domain" description="PPM-type phosphatase" evidence="7">
    <location>
        <begin position="4"/>
        <end position="235"/>
    </location>
</feature>
<dbReference type="InterPro" id="IPR000719">
    <property type="entry name" value="Prot_kinase_dom"/>
</dbReference>
<keyword evidence="3 8" id="KW-0418">Kinase</keyword>
<keyword evidence="9" id="KW-1185">Reference proteome</keyword>
<sequence length="572" mass="61827">MKVTLGQHSLAKPGGPNQDFHGAMLPTGHLRAARGIALAVADGIGSSRVSQVASSAAVRGFLEDYYATPDAWPVRRAAQQVLAATNAWLHAQNQRSPARFDKDSGYVCAFSALILQGHDLHLLHVGDARICRVHPQALEPLTEEHRLHVGAGQSYLARALGLHAHVEIDTRCWPAEAGALYLLATDGAHGFIDAAAVHAALHRHGGDLDAAARALCEHARARGSTDDATVQLLRIDALPEATGLNTLLPRDGLRLPPPLAPRMAFEGYTIVRALHVGARSHVHLATDDASGETVVLKTPAASAHEDAAFLDRFLLDEWVASRINSPHVVRARAPRRPRGHLFAALEYVPGQTLAQWMVDHPRPALEEVRAIVEQVARGLQALHRRGMLHQDLRPANVVIDAQGTARIIDLASAHVPGLYAAEEARPMAIEGTLQYTAPEYLAGQGGDERSDLFSLAAIAYQMLAGQLPYGLQPARLRPGDDPRRLRYVPLAHHRPDLPAWLDAVLRKALHPQPARRQQAAAEFAHDLRAPGPDFHRRRAPPLAERDPVAFWQTVAALLGLAVIGLLGVVALA</sequence>
<dbReference type="EMBL" id="FPBX01000009">
    <property type="protein sequence ID" value="SFU57366.1"/>
    <property type="molecule type" value="Genomic_DNA"/>
</dbReference>
<dbReference type="InterPro" id="IPR011009">
    <property type="entry name" value="Kinase-like_dom_sf"/>
</dbReference>
<evidence type="ECO:0000256" key="5">
    <source>
        <dbReference type="SAM" id="Phobius"/>
    </source>
</evidence>
<dbReference type="InterPro" id="IPR001932">
    <property type="entry name" value="PPM-type_phosphatase-like_dom"/>
</dbReference>
<dbReference type="SMART" id="SM00331">
    <property type="entry name" value="PP2C_SIG"/>
    <property type="match status" value="1"/>
</dbReference>
<evidence type="ECO:0000313" key="9">
    <source>
        <dbReference type="Proteomes" id="UP000183656"/>
    </source>
</evidence>
<dbReference type="PANTHER" id="PTHR43289">
    <property type="entry name" value="MITOGEN-ACTIVATED PROTEIN KINASE KINASE KINASE 20-RELATED"/>
    <property type="match status" value="1"/>
</dbReference>